<reference evidence="14 15" key="1">
    <citation type="submission" date="2018-09" db="EMBL/GenBank/DDBJ databases">
        <title>Genomic Encyclopedia of Type Strains, Phase III (KMG-III): the genomes of soil and plant-associated and newly described type strains.</title>
        <authorList>
            <person name="Whitman W."/>
        </authorList>
    </citation>
    <scope>NUCLEOTIDE SEQUENCE [LARGE SCALE GENOMIC DNA]</scope>
    <source>
        <strain evidence="14 15">CECT 7938</strain>
    </source>
</reference>
<keyword evidence="6" id="KW-1133">Transmembrane helix</keyword>
<organism evidence="14 15">
    <name type="scientific">Sphingobacterium detergens</name>
    <dbReference type="NCBI Taxonomy" id="1145106"/>
    <lineage>
        <taxon>Bacteria</taxon>
        <taxon>Pseudomonadati</taxon>
        <taxon>Bacteroidota</taxon>
        <taxon>Sphingobacteriia</taxon>
        <taxon>Sphingobacteriales</taxon>
        <taxon>Sphingobacteriaceae</taxon>
        <taxon>Sphingobacterium</taxon>
    </lineage>
</organism>
<keyword evidence="9" id="KW-0472">Membrane</keyword>
<dbReference type="GO" id="GO:0033320">
    <property type="term" value="P:UDP-D-xylose biosynthetic process"/>
    <property type="evidence" value="ECO:0007669"/>
    <property type="project" value="UniProtKB-UniPathway"/>
</dbReference>
<dbReference type="RefSeq" id="WP_120261844.1">
    <property type="nucleotide sequence ID" value="NZ_RAPY01000007.1"/>
</dbReference>
<dbReference type="GO" id="GO:0005737">
    <property type="term" value="C:cytoplasm"/>
    <property type="evidence" value="ECO:0007669"/>
    <property type="project" value="TreeGrafter"/>
</dbReference>
<dbReference type="GO" id="GO:0042732">
    <property type="term" value="P:D-xylose metabolic process"/>
    <property type="evidence" value="ECO:0007669"/>
    <property type="project" value="InterPro"/>
</dbReference>
<keyword evidence="10" id="KW-0325">Glycoprotein</keyword>
<dbReference type="AlphaFoldDB" id="A0A420AGF7"/>
<keyword evidence="5" id="KW-0735">Signal-anchor</keyword>
<dbReference type="GO" id="GO:0070403">
    <property type="term" value="F:NAD+ binding"/>
    <property type="evidence" value="ECO:0007669"/>
    <property type="project" value="InterPro"/>
</dbReference>
<feature type="domain" description="NAD-dependent epimerase/dehydratase" evidence="13">
    <location>
        <begin position="9"/>
        <end position="244"/>
    </location>
</feature>
<dbReference type="Proteomes" id="UP000286246">
    <property type="component" value="Unassembled WGS sequence"/>
</dbReference>
<dbReference type="PANTHER" id="PTHR43078:SF6">
    <property type="entry name" value="UDP-GLUCURONIC ACID DECARBOXYLASE 1"/>
    <property type="match status" value="1"/>
</dbReference>
<evidence type="ECO:0000256" key="6">
    <source>
        <dbReference type="ARBA" id="ARBA00022989"/>
    </source>
</evidence>
<evidence type="ECO:0000256" key="2">
    <source>
        <dbReference type="ARBA" id="ARBA00004323"/>
    </source>
</evidence>
<gene>
    <name evidence="14" type="ORF">DFQ12_5267</name>
</gene>
<evidence type="ECO:0000256" key="4">
    <source>
        <dbReference type="ARBA" id="ARBA00022793"/>
    </source>
</evidence>
<evidence type="ECO:0000256" key="12">
    <source>
        <dbReference type="ARBA" id="ARBA00037859"/>
    </source>
</evidence>
<evidence type="ECO:0000256" key="11">
    <source>
        <dbReference type="ARBA" id="ARBA00023239"/>
    </source>
</evidence>
<evidence type="ECO:0000256" key="7">
    <source>
        <dbReference type="ARBA" id="ARBA00023027"/>
    </source>
</evidence>
<comment type="subcellular location">
    <subcellularLocation>
        <location evidence="2">Golgi apparatus membrane</location>
        <topology evidence="2">Single-pass type II membrane protein</topology>
    </subcellularLocation>
    <subcellularLocation>
        <location evidence="12">Golgi apparatus</location>
        <location evidence="12">Golgi stack membrane</location>
    </subcellularLocation>
</comment>
<dbReference type="Pfam" id="PF01370">
    <property type="entry name" value="Epimerase"/>
    <property type="match status" value="1"/>
</dbReference>
<proteinExistence type="predicted"/>
<evidence type="ECO:0000256" key="9">
    <source>
        <dbReference type="ARBA" id="ARBA00023136"/>
    </source>
</evidence>
<evidence type="ECO:0000313" key="15">
    <source>
        <dbReference type="Proteomes" id="UP000286246"/>
    </source>
</evidence>
<dbReference type="Gene3D" id="3.40.50.720">
    <property type="entry name" value="NAD(P)-binding Rossmann-like Domain"/>
    <property type="match status" value="1"/>
</dbReference>
<dbReference type="CDD" id="cd05230">
    <property type="entry name" value="UGD_SDR_e"/>
    <property type="match status" value="1"/>
</dbReference>
<dbReference type="InterPro" id="IPR001509">
    <property type="entry name" value="Epimerase_deHydtase"/>
</dbReference>
<evidence type="ECO:0000256" key="8">
    <source>
        <dbReference type="ARBA" id="ARBA00023034"/>
    </source>
</evidence>
<keyword evidence="7" id="KW-0520">NAD</keyword>
<comment type="cofactor">
    <cofactor evidence="1">
        <name>NAD(+)</name>
        <dbReference type="ChEBI" id="CHEBI:57540"/>
    </cofactor>
</comment>
<evidence type="ECO:0000313" key="14">
    <source>
        <dbReference type="EMBL" id="RKE43481.1"/>
    </source>
</evidence>
<evidence type="ECO:0000256" key="5">
    <source>
        <dbReference type="ARBA" id="ARBA00022968"/>
    </source>
</evidence>
<dbReference type="UniPathway" id="UPA00796">
    <property type="reaction ID" value="UER00771"/>
</dbReference>
<evidence type="ECO:0000259" key="13">
    <source>
        <dbReference type="Pfam" id="PF01370"/>
    </source>
</evidence>
<dbReference type="EMBL" id="RAPY01000007">
    <property type="protein sequence ID" value="RKE43481.1"/>
    <property type="molecule type" value="Genomic_DNA"/>
</dbReference>
<dbReference type="SUPFAM" id="SSF51735">
    <property type="entry name" value="NAD(P)-binding Rossmann-fold domains"/>
    <property type="match status" value="1"/>
</dbReference>
<dbReference type="InterPro" id="IPR044516">
    <property type="entry name" value="UXS-like"/>
</dbReference>
<dbReference type="OrthoDB" id="9801785at2"/>
<keyword evidence="8" id="KW-0333">Golgi apparatus</keyword>
<dbReference type="GO" id="GO:0048040">
    <property type="term" value="F:UDP-glucuronate decarboxylase activity"/>
    <property type="evidence" value="ECO:0007669"/>
    <property type="project" value="TreeGrafter"/>
</dbReference>
<keyword evidence="11" id="KW-0456">Lyase</keyword>
<keyword evidence="15" id="KW-1185">Reference proteome</keyword>
<dbReference type="InterPro" id="IPR036291">
    <property type="entry name" value="NAD(P)-bd_dom_sf"/>
</dbReference>
<accession>A0A420AGF7</accession>
<evidence type="ECO:0000256" key="10">
    <source>
        <dbReference type="ARBA" id="ARBA00023180"/>
    </source>
</evidence>
<dbReference type="PANTHER" id="PTHR43078">
    <property type="entry name" value="UDP-GLUCURONIC ACID DECARBOXYLASE-RELATED"/>
    <property type="match status" value="1"/>
</dbReference>
<comment type="caution">
    <text evidence="14">The sequence shown here is derived from an EMBL/GenBank/DDBJ whole genome shotgun (WGS) entry which is preliminary data.</text>
</comment>
<keyword evidence="3" id="KW-0812">Transmembrane</keyword>
<evidence type="ECO:0000256" key="1">
    <source>
        <dbReference type="ARBA" id="ARBA00001911"/>
    </source>
</evidence>
<name>A0A420AGF7_SPHD1</name>
<evidence type="ECO:0000256" key="3">
    <source>
        <dbReference type="ARBA" id="ARBA00022692"/>
    </source>
</evidence>
<keyword evidence="4" id="KW-0210">Decarboxylase</keyword>
<dbReference type="FunFam" id="3.40.50.720:FF:000065">
    <property type="entry name" value="UDP-glucuronic acid decarboxylase 1"/>
    <property type="match status" value="1"/>
</dbReference>
<protein>
    <submittedName>
        <fullName evidence="14">dTDP-glucose 4,6-dehydratase</fullName>
    </submittedName>
</protein>
<sequence>MENKHRKRILITGAAGFLGSHLCDRFIAEDYDVIGMDNLITGDLQNIAHLFKLENFDFYHHDVSKFVHIPGDLDYILHFASPASPVDYLKIPIQTLKVGSLGTHNLLGLARAKQARILVASTSEVYGDPLVSPQSEDYWGNVNPVGPRGVYDEAKRFQEAITMAYHNAHGLDTRIVRIFNTFGSRMRLNDGRAIPTFIAQAIRGEDITLFGDGSQTRSFCYIDDQIEGIYRLLHSDCIQPINIGNPDEISLLQLAQEIIELTGSSSKISHRPLPIDDPKQRKPDIGLAKAQLNWQPKIDRKLGLEKTIDFYKKVPLETLSHKDFTYYNQK</sequence>